<accession>A0ACC2PHT3</accession>
<dbReference type="EMBL" id="CM056741">
    <property type="protein sequence ID" value="KAJ8682985.1"/>
    <property type="molecule type" value="Genomic_DNA"/>
</dbReference>
<evidence type="ECO:0000313" key="2">
    <source>
        <dbReference type="Proteomes" id="UP001239111"/>
    </source>
</evidence>
<gene>
    <name evidence="1" type="ORF">QAD02_018777</name>
</gene>
<name>A0ACC2PHT3_9HYME</name>
<dbReference type="Proteomes" id="UP001239111">
    <property type="component" value="Chromosome 1"/>
</dbReference>
<protein>
    <submittedName>
        <fullName evidence="1">Uncharacterized protein</fullName>
    </submittedName>
</protein>
<proteinExistence type="predicted"/>
<keyword evidence="2" id="KW-1185">Reference proteome</keyword>
<sequence>MDQKELGKLKYAILHGQKDIAELLLRMNTPVNNLAHPGIDFRAPLHSAVYLGNLEIVKKLLNEGASINAFNVNSETALTLAAKFGEHKIVDLLLSNGDLINCMNSENFTHFRIACMRNRVDVVEKFVEDNVGFNVSVKSESIR</sequence>
<reference evidence="1" key="1">
    <citation type="submission" date="2023-04" db="EMBL/GenBank/DDBJ databases">
        <title>A chromosome-level genome assembly of the parasitoid wasp Eretmocerus hayati.</title>
        <authorList>
            <person name="Zhong Y."/>
            <person name="Liu S."/>
            <person name="Liu Y."/>
        </authorList>
    </citation>
    <scope>NUCLEOTIDE SEQUENCE</scope>
    <source>
        <strain evidence="1">ZJU_SS_LIU_2023</strain>
    </source>
</reference>
<organism evidence="1 2">
    <name type="scientific">Eretmocerus hayati</name>
    <dbReference type="NCBI Taxonomy" id="131215"/>
    <lineage>
        <taxon>Eukaryota</taxon>
        <taxon>Metazoa</taxon>
        <taxon>Ecdysozoa</taxon>
        <taxon>Arthropoda</taxon>
        <taxon>Hexapoda</taxon>
        <taxon>Insecta</taxon>
        <taxon>Pterygota</taxon>
        <taxon>Neoptera</taxon>
        <taxon>Endopterygota</taxon>
        <taxon>Hymenoptera</taxon>
        <taxon>Apocrita</taxon>
        <taxon>Proctotrupomorpha</taxon>
        <taxon>Chalcidoidea</taxon>
        <taxon>Aphelinidae</taxon>
        <taxon>Aphelininae</taxon>
        <taxon>Eretmocerus</taxon>
    </lineage>
</organism>
<evidence type="ECO:0000313" key="1">
    <source>
        <dbReference type="EMBL" id="KAJ8682985.1"/>
    </source>
</evidence>
<comment type="caution">
    <text evidence="1">The sequence shown here is derived from an EMBL/GenBank/DDBJ whole genome shotgun (WGS) entry which is preliminary data.</text>
</comment>